<dbReference type="EMBL" id="JACHNZ010000062">
    <property type="protein sequence ID" value="MBB4633855.1"/>
    <property type="molecule type" value="Genomic_DNA"/>
</dbReference>
<dbReference type="RefSeq" id="WP_184071825.1">
    <property type="nucleotide sequence ID" value="NZ_JACHNZ010000062.1"/>
</dbReference>
<comment type="caution">
    <text evidence="1">The sequence shown here is derived from an EMBL/GenBank/DDBJ whole genome shotgun (WGS) entry which is preliminary data.</text>
</comment>
<evidence type="ECO:0008006" key="3">
    <source>
        <dbReference type="Google" id="ProtNLM"/>
    </source>
</evidence>
<evidence type="ECO:0000313" key="2">
    <source>
        <dbReference type="Proteomes" id="UP000566324"/>
    </source>
</evidence>
<dbReference type="AlphaFoldDB" id="A0A7W7B6C4"/>
<name>A0A7W7B6C4_9SPHN</name>
<reference evidence="1 2" key="1">
    <citation type="submission" date="2020-08" db="EMBL/GenBank/DDBJ databases">
        <title>Genomic Encyclopedia of Type Strains, Phase IV (KMG-IV): sequencing the most valuable type-strain genomes for metagenomic binning, comparative biology and taxonomic classification.</title>
        <authorList>
            <person name="Goeker M."/>
        </authorList>
    </citation>
    <scope>NUCLEOTIDE SEQUENCE [LARGE SCALE GENOMIC DNA]</scope>
    <source>
        <strain evidence="1 2">DSM 17328</strain>
    </source>
</reference>
<dbReference type="Proteomes" id="UP000566324">
    <property type="component" value="Unassembled WGS sequence"/>
</dbReference>
<protein>
    <recommendedName>
        <fullName evidence="3">Autotransporter domain-containing protein</fullName>
    </recommendedName>
</protein>
<sequence length="129" mass="13752">MHHQSLGSNSYWSVSTRIQYAIPDAIPLPPGIPLPRTYDGRTGADWLDAVSGLKARVNFGSGVHATATGMMGFGGSDFVTDISALIGLDISGRTSILAGYRHLDIDYSKHGFTFNAKMHGPLAGASIRF</sequence>
<accession>A0A7W7B6C4</accession>
<proteinExistence type="predicted"/>
<keyword evidence="2" id="KW-1185">Reference proteome</keyword>
<organism evidence="1 2">
    <name type="scientific">Sphingosinicella soli</name>
    <dbReference type="NCBI Taxonomy" id="333708"/>
    <lineage>
        <taxon>Bacteria</taxon>
        <taxon>Pseudomonadati</taxon>
        <taxon>Pseudomonadota</taxon>
        <taxon>Alphaproteobacteria</taxon>
        <taxon>Sphingomonadales</taxon>
        <taxon>Sphingosinicellaceae</taxon>
        <taxon>Sphingosinicella</taxon>
    </lineage>
</organism>
<gene>
    <name evidence="1" type="ORF">GGQ98_003511</name>
</gene>
<evidence type="ECO:0000313" key="1">
    <source>
        <dbReference type="EMBL" id="MBB4633855.1"/>
    </source>
</evidence>